<dbReference type="PROSITE" id="PS51832">
    <property type="entry name" value="HD_GYP"/>
    <property type="match status" value="1"/>
</dbReference>
<dbReference type="NCBIfam" id="TIGR00277">
    <property type="entry name" value="HDIG"/>
    <property type="match status" value="1"/>
</dbReference>
<organism evidence="2 3">
    <name type="scientific">Clostridium frigidicarnis</name>
    <dbReference type="NCBI Taxonomy" id="84698"/>
    <lineage>
        <taxon>Bacteria</taxon>
        <taxon>Bacillati</taxon>
        <taxon>Bacillota</taxon>
        <taxon>Clostridia</taxon>
        <taxon>Eubacteriales</taxon>
        <taxon>Clostridiaceae</taxon>
        <taxon>Clostridium</taxon>
    </lineage>
</organism>
<dbReference type="AlphaFoldDB" id="A0A1I0Y2Q3"/>
<dbReference type="EMBL" id="FOKI01000010">
    <property type="protein sequence ID" value="SFB06483.1"/>
    <property type="molecule type" value="Genomic_DNA"/>
</dbReference>
<dbReference type="PANTHER" id="PTHR43155">
    <property type="entry name" value="CYCLIC DI-GMP PHOSPHODIESTERASE PA4108-RELATED"/>
    <property type="match status" value="1"/>
</dbReference>
<sequence length="405" mass="46477">MKIRANNLLSALAMTLDLAQKASEIKVIEDFSRVKYEYKKLSNHSMQCTYIAMELCNELNISSKIRNRVYIGSMLHDIGINSANNYYTDGSTFISDHCKSGAKILSTFPKFNDLSDIVMYHHENFNGTGPFKLLGDLIPIESQIIRLSDIIDTTYYESTSPALKDNLINWVSKNQKIFSSKIIEAFLSLSKKDVFWFNLDNISNYDFIFKKFTPEFNFDITLNEFLDISYIFSEIVDMHSSFTGKHSRDIGDLSFSIANHLHYDFEKCIKMKISGLLHDIGKLAIPKSILNKNGQLTPEEFYLIKSHAYYTNLILERIEDIEDICDWASNHHEKLNGTGYPKRLSKNSLSKEARLLAVCDIYQALSEDRPYKKGLNDDKAFKILYDSANQNLICKDSVDILKLSL</sequence>
<evidence type="ECO:0000313" key="3">
    <source>
        <dbReference type="Proteomes" id="UP000198619"/>
    </source>
</evidence>
<dbReference type="STRING" id="84698.SAMN04488528_1010106"/>
<dbReference type="RefSeq" id="WP_090040530.1">
    <property type="nucleotide sequence ID" value="NZ_FOKI01000010.1"/>
</dbReference>
<dbReference type="InterPro" id="IPR037522">
    <property type="entry name" value="HD_GYP_dom"/>
</dbReference>
<dbReference type="SUPFAM" id="SSF109604">
    <property type="entry name" value="HD-domain/PDEase-like"/>
    <property type="match status" value="2"/>
</dbReference>
<dbReference type="CDD" id="cd00077">
    <property type="entry name" value="HDc"/>
    <property type="match status" value="2"/>
</dbReference>
<keyword evidence="3" id="KW-1185">Reference proteome</keyword>
<dbReference type="Proteomes" id="UP000198619">
    <property type="component" value="Unassembled WGS sequence"/>
</dbReference>
<dbReference type="InterPro" id="IPR003607">
    <property type="entry name" value="HD/PDEase_dom"/>
</dbReference>
<feature type="domain" description="HD-GYP" evidence="1">
    <location>
        <begin position="221"/>
        <end position="405"/>
    </location>
</feature>
<gene>
    <name evidence="2" type="ORF">SAMN04488528_1010106</name>
</gene>
<dbReference type="Gene3D" id="1.10.3210.10">
    <property type="entry name" value="Hypothetical protein af1432"/>
    <property type="match status" value="2"/>
</dbReference>
<dbReference type="InterPro" id="IPR006675">
    <property type="entry name" value="HDIG_dom"/>
</dbReference>
<dbReference type="PANTHER" id="PTHR43155:SF1">
    <property type="entry name" value="3'3'-CGAMP-SPECIFIC PHOSPHODIESTERASE 1"/>
    <property type="match status" value="1"/>
</dbReference>
<reference evidence="2 3" key="1">
    <citation type="submission" date="2016-10" db="EMBL/GenBank/DDBJ databases">
        <authorList>
            <person name="de Groot N.N."/>
        </authorList>
    </citation>
    <scope>NUCLEOTIDE SEQUENCE [LARGE SCALE GENOMIC DNA]</scope>
    <source>
        <strain evidence="2 3">DSM 12271</strain>
    </source>
</reference>
<protein>
    <submittedName>
        <fullName evidence="2">HDIG domain-containing protein</fullName>
    </submittedName>
</protein>
<accession>A0A1I0Y2Q3</accession>
<name>A0A1I0Y2Q3_9CLOT</name>
<dbReference type="OrthoDB" id="9804747at2"/>
<proteinExistence type="predicted"/>
<evidence type="ECO:0000313" key="2">
    <source>
        <dbReference type="EMBL" id="SFB06483.1"/>
    </source>
</evidence>
<dbReference type="SMART" id="SM00471">
    <property type="entry name" value="HDc"/>
    <property type="match status" value="2"/>
</dbReference>
<evidence type="ECO:0000259" key="1">
    <source>
        <dbReference type="PROSITE" id="PS51832"/>
    </source>
</evidence>
<dbReference type="Pfam" id="PF13487">
    <property type="entry name" value="HD_5"/>
    <property type="match status" value="2"/>
</dbReference>